<dbReference type="InterPro" id="IPR013178">
    <property type="entry name" value="Histone_AcTrfase_Rtt109/CBP"/>
</dbReference>
<evidence type="ECO:0000313" key="8">
    <source>
        <dbReference type="EMBL" id="KAJ6701256.1"/>
    </source>
</evidence>
<dbReference type="GO" id="GO:0005634">
    <property type="term" value="C:nucleus"/>
    <property type="evidence" value="ECO:0007669"/>
    <property type="project" value="UniProtKB-SubCell"/>
</dbReference>
<protein>
    <recommendedName>
        <fullName evidence="2">histone acetyltransferase</fullName>
        <ecNumber evidence="2">2.3.1.48</ecNumber>
    </recommendedName>
</protein>
<evidence type="ECO:0000256" key="3">
    <source>
        <dbReference type="ARBA" id="ARBA00022679"/>
    </source>
</evidence>
<dbReference type="GO" id="GO:0031490">
    <property type="term" value="F:chromatin DNA binding"/>
    <property type="evidence" value="ECO:0007669"/>
    <property type="project" value="TreeGrafter"/>
</dbReference>
<dbReference type="EC" id="2.3.1.48" evidence="2"/>
<dbReference type="GO" id="GO:0005667">
    <property type="term" value="C:transcription regulator complex"/>
    <property type="evidence" value="ECO:0007669"/>
    <property type="project" value="TreeGrafter"/>
</dbReference>
<dbReference type="PANTHER" id="PTHR13808">
    <property type="entry name" value="CBP/P300-RELATED"/>
    <property type="match status" value="1"/>
</dbReference>
<dbReference type="GO" id="GO:0003713">
    <property type="term" value="F:transcription coactivator activity"/>
    <property type="evidence" value="ECO:0007669"/>
    <property type="project" value="TreeGrafter"/>
</dbReference>
<organism evidence="8 9">
    <name type="scientific">Salix koriyanagi</name>
    <dbReference type="NCBI Taxonomy" id="2511006"/>
    <lineage>
        <taxon>Eukaryota</taxon>
        <taxon>Viridiplantae</taxon>
        <taxon>Streptophyta</taxon>
        <taxon>Embryophyta</taxon>
        <taxon>Tracheophyta</taxon>
        <taxon>Spermatophyta</taxon>
        <taxon>Magnoliopsida</taxon>
        <taxon>eudicotyledons</taxon>
        <taxon>Gunneridae</taxon>
        <taxon>Pentapetalae</taxon>
        <taxon>rosids</taxon>
        <taxon>fabids</taxon>
        <taxon>Malpighiales</taxon>
        <taxon>Salicaceae</taxon>
        <taxon>Saliceae</taxon>
        <taxon>Salix</taxon>
    </lineage>
</organism>
<comment type="subcellular location">
    <subcellularLocation>
        <location evidence="1">Nucleus</location>
    </subcellularLocation>
</comment>
<dbReference type="Proteomes" id="UP001151752">
    <property type="component" value="Chromosome 1"/>
</dbReference>
<keyword evidence="9" id="KW-1185">Reference proteome</keyword>
<proteinExistence type="predicted"/>
<dbReference type="AlphaFoldDB" id="A0A9Q0Q7L4"/>
<dbReference type="EMBL" id="JAPFFM010000016">
    <property type="protein sequence ID" value="KAJ6701256.1"/>
    <property type="molecule type" value="Genomic_DNA"/>
</dbReference>
<gene>
    <name evidence="8" type="ORF">OIU74_012584</name>
</gene>
<reference evidence="8" key="1">
    <citation type="submission" date="2022-11" db="EMBL/GenBank/DDBJ databases">
        <authorList>
            <person name="Hyden B.L."/>
            <person name="Feng K."/>
            <person name="Yates T."/>
            <person name="Jawdy S."/>
            <person name="Smart L.B."/>
            <person name="Muchero W."/>
        </authorList>
    </citation>
    <scope>NUCLEOTIDE SEQUENCE</scope>
    <source>
        <tissue evidence="8">Shoot tip</tissue>
    </source>
</reference>
<dbReference type="PANTHER" id="PTHR13808:SF53">
    <property type="entry name" value="HISTONE ACETYLTRANSFERASE HAC2"/>
    <property type="match status" value="1"/>
</dbReference>
<accession>A0A9Q0Q7L4</accession>
<keyword evidence="3" id="KW-0808">Transferase</keyword>
<dbReference type="GO" id="GO:0045944">
    <property type="term" value="P:positive regulation of transcription by RNA polymerase II"/>
    <property type="evidence" value="ECO:0007669"/>
    <property type="project" value="TreeGrafter"/>
</dbReference>
<dbReference type="PROSITE" id="PS51727">
    <property type="entry name" value="CBP_P300_HAT"/>
    <property type="match status" value="1"/>
</dbReference>
<name>A0A9Q0Q7L4_9ROSI</name>
<dbReference type="GO" id="GO:0004402">
    <property type="term" value="F:histone acetyltransferase activity"/>
    <property type="evidence" value="ECO:0007669"/>
    <property type="project" value="InterPro"/>
</dbReference>
<evidence type="ECO:0000256" key="6">
    <source>
        <dbReference type="ARBA" id="ARBA00023242"/>
    </source>
</evidence>
<evidence type="ECO:0000313" key="9">
    <source>
        <dbReference type="Proteomes" id="UP001151752"/>
    </source>
</evidence>
<evidence type="ECO:0000259" key="7">
    <source>
        <dbReference type="PROSITE" id="PS51727"/>
    </source>
</evidence>
<evidence type="ECO:0000256" key="1">
    <source>
        <dbReference type="ARBA" id="ARBA00004123"/>
    </source>
</evidence>
<evidence type="ECO:0000256" key="5">
    <source>
        <dbReference type="ARBA" id="ARBA00023163"/>
    </source>
</evidence>
<reference evidence="8" key="2">
    <citation type="journal article" date="2023" name="Int. J. Mol. Sci.">
        <title>De Novo Assembly and Annotation of 11 Diverse Shrub Willow (Salix) Genomes Reveals Novel Gene Organization in Sex-Linked Regions.</title>
        <authorList>
            <person name="Hyden B."/>
            <person name="Feng K."/>
            <person name="Yates T.B."/>
            <person name="Jawdy S."/>
            <person name="Cereghino C."/>
            <person name="Smart L.B."/>
            <person name="Muchero W."/>
        </authorList>
    </citation>
    <scope>NUCLEOTIDE SEQUENCE</scope>
    <source>
        <tissue evidence="8">Shoot tip</tissue>
    </source>
</reference>
<keyword evidence="4" id="KW-0805">Transcription regulation</keyword>
<keyword evidence="6" id="KW-0539">Nucleus</keyword>
<evidence type="ECO:0000256" key="4">
    <source>
        <dbReference type="ARBA" id="ARBA00023015"/>
    </source>
</evidence>
<evidence type="ECO:0000256" key="2">
    <source>
        <dbReference type="ARBA" id="ARBA00013184"/>
    </source>
</evidence>
<keyword evidence="5" id="KW-0804">Transcription</keyword>
<feature type="domain" description="CBP/p300-type HAT" evidence="7">
    <location>
        <begin position="1"/>
        <end position="106"/>
    </location>
</feature>
<sequence>MQVSFDVRKAAKENIVVNFTNLYDHFFVPTGQFYSKITAARLPYFDGCYWYDVVEDILKNIERQTGVYAERKVKKVMTKRTLKAMGHTESSSGNTKAILVTNHVIH</sequence>
<comment type="caution">
    <text evidence="8">The sequence shown here is derived from an EMBL/GenBank/DDBJ whole genome shotgun (WGS) entry which is preliminary data.</text>
</comment>
<dbReference type="InterPro" id="IPR031162">
    <property type="entry name" value="CBP_P300_HAT"/>
</dbReference>
<dbReference type="GO" id="GO:0000123">
    <property type="term" value="C:histone acetyltransferase complex"/>
    <property type="evidence" value="ECO:0007669"/>
    <property type="project" value="TreeGrafter"/>
</dbReference>